<gene>
    <name evidence="2" type="ORF">RDB_LOCUS73008</name>
</gene>
<dbReference type="InterPro" id="IPR050727">
    <property type="entry name" value="GH43_arabinanases"/>
</dbReference>
<dbReference type="PANTHER" id="PTHR43301:SF3">
    <property type="entry name" value="ARABINAN ENDO-1,5-ALPHA-L-ARABINOSIDASE A-RELATED"/>
    <property type="match status" value="1"/>
</dbReference>
<proteinExistence type="predicted"/>
<evidence type="ECO:0008006" key="4">
    <source>
        <dbReference type="Google" id="ProtNLM"/>
    </source>
</evidence>
<dbReference type="CDD" id="cd08983">
    <property type="entry name" value="GH43_Bt3655-like"/>
    <property type="match status" value="1"/>
</dbReference>
<feature type="signal peptide" evidence="1">
    <location>
        <begin position="1"/>
        <end position="20"/>
    </location>
</feature>
<dbReference type="Proteomes" id="UP000663841">
    <property type="component" value="Unassembled WGS sequence"/>
</dbReference>
<dbReference type="PANTHER" id="PTHR43301">
    <property type="entry name" value="ARABINAN ENDO-1,5-ALPHA-L-ARABINOSIDASE"/>
    <property type="match status" value="1"/>
</dbReference>
<evidence type="ECO:0000256" key="1">
    <source>
        <dbReference type="SAM" id="SignalP"/>
    </source>
</evidence>
<comment type="caution">
    <text evidence="2">The sequence shown here is derived from an EMBL/GenBank/DDBJ whole genome shotgun (WGS) entry which is preliminary data.</text>
</comment>
<feature type="chain" id="PRO_5034299327" description="Glycoside hydrolase family 43 protein" evidence="1">
    <location>
        <begin position="21"/>
        <end position="308"/>
    </location>
</feature>
<dbReference type="EMBL" id="CAJMWW010000086">
    <property type="protein sequence ID" value="CAE6434374.1"/>
    <property type="molecule type" value="Genomic_DNA"/>
</dbReference>
<keyword evidence="1" id="KW-0732">Signal</keyword>
<accession>A0A8H2XV57</accession>
<dbReference type="SUPFAM" id="SSF75005">
    <property type="entry name" value="Arabinanase/levansucrase/invertase"/>
    <property type="match status" value="2"/>
</dbReference>
<evidence type="ECO:0000313" key="2">
    <source>
        <dbReference type="EMBL" id="CAE6434374.1"/>
    </source>
</evidence>
<dbReference type="AlphaFoldDB" id="A0A8H2XV57"/>
<evidence type="ECO:0000313" key="3">
    <source>
        <dbReference type="Proteomes" id="UP000663841"/>
    </source>
</evidence>
<organism evidence="2 3">
    <name type="scientific">Rhizoctonia solani</name>
    <dbReference type="NCBI Taxonomy" id="456999"/>
    <lineage>
        <taxon>Eukaryota</taxon>
        <taxon>Fungi</taxon>
        <taxon>Dikarya</taxon>
        <taxon>Basidiomycota</taxon>
        <taxon>Agaricomycotina</taxon>
        <taxon>Agaricomycetes</taxon>
        <taxon>Cantharellales</taxon>
        <taxon>Ceratobasidiaceae</taxon>
        <taxon>Rhizoctonia</taxon>
    </lineage>
</organism>
<protein>
    <recommendedName>
        <fullName evidence="4">Glycoside hydrolase family 43 protein</fullName>
    </recommendedName>
</protein>
<dbReference type="InterPro" id="IPR023296">
    <property type="entry name" value="Glyco_hydro_beta-prop_sf"/>
</dbReference>
<reference evidence="2" key="1">
    <citation type="submission" date="2021-01" db="EMBL/GenBank/DDBJ databases">
        <authorList>
            <person name="Kaushik A."/>
        </authorList>
    </citation>
    <scope>NUCLEOTIDE SEQUENCE</scope>
    <source>
        <strain evidence="2">AG3-T5</strain>
    </source>
</reference>
<dbReference type="Gene3D" id="2.115.10.20">
    <property type="entry name" value="Glycosyl hydrolase domain, family 43"/>
    <property type="match status" value="1"/>
</dbReference>
<sequence>MWFPSLHAISVLATAGLAFAGTVKERRATYSAYMFAYFTGEGYSNGETISFAVSNGNNPLNWTEVHGGTPYLTSTIGTGGVRDPSIIRSQDGSKFWLLATVRFKDIWKRQLECSSQDGKPFHRDLGVHKLEELGIAKVILEVSPPTAGNTWAPEAIWDPQQNAYMVFWASSLYAANDTAHTGSSYHRILRATTTDFKTFTPAQVYIDYGWSVIDTTMVQDSTTGTYYRFNKDERSPSSDTPDSKFIAQEKSKSVTGTWTGVVAGIGKGVLTRGEGPTVFKSNTVANKWHMLIDEYGGMILVPAWFVYF</sequence>
<name>A0A8H2XV57_9AGAM</name>